<feature type="transmembrane region" description="Helical" evidence="8">
    <location>
        <begin position="532"/>
        <end position="552"/>
    </location>
</feature>
<dbReference type="PANTHER" id="PTHR47019:SF1">
    <property type="entry name" value="LIPID II FLIPPASE MURJ"/>
    <property type="match status" value="1"/>
</dbReference>
<keyword evidence="8" id="KW-0813">Transport</keyword>
<evidence type="ECO:0000313" key="9">
    <source>
        <dbReference type="EMBL" id="MFC5381643.1"/>
    </source>
</evidence>
<comment type="similarity">
    <text evidence="8">Belongs to the MurJ/MviN family.</text>
</comment>
<dbReference type="Pfam" id="PF03023">
    <property type="entry name" value="MurJ"/>
    <property type="match status" value="1"/>
</dbReference>
<comment type="function">
    <text evidence="8">Involved in peptidoglycan biosynthesis. Transports lipid-linked peptidoglycan precursors from the inner to the outer leaflet of the cytoplasmic membrane.</text>
</comment>
<dbReference type="HAMAP" id="MF_02078">
    <property type="entry name" value="MurJ_MviN"/>
    <property type="match status" value="1"/>
</dbReference>
<protein>
    <recommendedName>
        <fullName evidence="8">Probable lipid II flippase MurJ</fullName>
    </recommendedName>
</protein>
<evidence type="ECO:0000256" key="2">
    <source>
        <dbReference type="ARBA" id="ARBA00022475"/>
    </source>
</evidence>
<evidence type="ECO:0000256" key="5">
    <source>
        <dbReference type="ARBA" id="ARBA00022984"/>
    </source>
</evidence>
<keyword evidence="2 8" id="KW-1003">Cell membrane</keyword>
<evidence type="ECO:0000313" key="10">
    <source>
        <dbReference type="Proteomes" id="UP001596122"/>
    </source>
</evidence>
<accession>A0ABW0GNX4</accession>
<feature type="transmembrane region" description="Helical" evidence="8">
    <location>
        <begin position="291"/>
        <end position="308"/>
    </location>
</feature>
<feature type="transmembrane region" description="Helical" evidence="8">
    <location>
        <begin position="163"/>
        <end position="188"/>
    </location>
</feature>
<reference evidence="10" key="1">
    <citation type="journal article" date="2019" name="Int. J. Syst. Evol. Microbiol.">
        <title>The Global Catalogue of Microorganisms (GCM) 10K type strain sequencing project: providing services to taxonomists for standard genome sequencing and annotation.</title>
        <authorList>
            <consortium name="The Broad Institute Genomics Platform"/>
            <consortium name="The Broad Institute Genome Sequencing Center for Infectious Disease"/>
            <person name="Wu L."/>
            <person name="Ma J."/>
        </authorList>
    </citation>
    <scope>NUCLEOTIDE SEQUENCE [LARGE SCALE GENOMIC DNA]</scope>
    <source>
        <strain evidence="10">CCUG 43114</strain>
    </source>
</reference>
<evidence type="ECO:0000256" key="4">
    <source>
        <dbReference type="ARBA" id="ARBA00022960"/>
    </source>
</evidence>
<proteinExistence type="inferred from homology"/>
<keyword evidence="3 8" id="KW-0812">Transmembrane</keyword>
<name>A0ABW0GNX4_9MICO</name>
<feature type="transmembrane region" description="Helical" evidence="8">
    <location>
        <begin position="135"/>
        <end position="156"/>
    </location>
</feature>
<keyword evidence="10" id="KW-1185">Reference proteome</keyword>
<gene>
    <name evidence="8 9" type="primary">murJ</name>
    <name evidence="9" type="ORF">ACFPJ6_12665</name>
</gene>
<dbReference type="RefSeq" id="WP_340269591.1">
    <property type="nucleotide sequence ID" value="NZ_JBBEOG010000004.1"/>
</dbReference>
<feature type="transmembrane region" description="Helical" evidence="8">
    <location>
        <begin position="267"/>
        <end position="285"/>
    </location>
</feature>
<feature type="transmembrane region" description="Helical" evidence="8">
    <location>
        <begin position="373"/>
        <end position="395"/>
    </location>
</feature>
<sequence length="572" mass="59550">MTPADVTGRRSTGLVAAGILVSRLTGLVRERALAHYLGAGGAADAFTVAFRIPNLLQHLLGEGVLSASFIPVYSRLLAQGRHRDAGRVASAVLGLLLLAAGGLTLLGVLLAEPLTVLVAAGLRARPEVFDLTVDLVRIMFFAVGLLVVSAWCLGVLNSHGRFFLSYVAPALFNAVQVVTLVVAAHYLLTGVDGGGPLGVALQEDLVRWLGIGTVVGGAVQLAVQLPAVVRLTRGLRPVPRVRVPGVPDVLRAFGPVVAAKGVVQISTYLQVLLASFLAAGALATLRYAQVLYMLPISLFGMAVAAAALPRLSAEGSTDTDDAVARERTLRRVDAGLGRVAALVVPTATGYLVVGDLVTATLFQTGAFGRLEVLAVWLVLAGFTVGLVATTSGRLLQAALFATGDTRVPAVTATVRVVVSLALGAVLMLQLDRLVLDADGLRVVGDLPAFTPLPADERDDVAGLVRLGAVGIALASGVAAWVELVLLRRAVGRRLGRVRLGGGQLGRIVLAAVAAAVVLVPLRPLLLRLPPELEGVVAIVLFALVYLPVARLLGVREVMEVLAGLARRLRRRV</sequence>
<comment type="pathway">
    <text evidence="8">Cell wall biogenesis; peptidoglycan biosynthesis.</text>
</comment>
<dbReference type="PANTHER" id="PTHR47019">
    <property type="entry name" value="LIPID II FLIPPASE MURJ"/>
    <property type="match status" value="1"/>
</dbReference>
<evidence type="ECO:0000256" key="6">
    <source>
        <dbReference type="ARBA" id="ARBA00022989"/>
    </source>
</evidence>
<keyword evidence="4 8" id="KW-0133">Cell shape</keyword>
<comment type="caution">
    <text evidence="9">The sequence shown here is derived from an EMBL/GenBank/DDBJ whole genome shotgun (WGS) entry which is preliminary data.</text>
</comment>
<dbReference type="EMBL" id="JBHSLD010000009">
    <property type="protein sequence ID" value="MFC5381643.1"/>
    <property type="molecule type" value="Genomic_DNA"/>
</dbReference>
<keyword evidence="5 8" id="KW-0573">Peptidoglycan synthesis</keyword>
<evidence type="ECO:0000256" key="7">
    <source>
        <dbReference type="ARBA" id="ARBA00023136"/>
    </source>
</evidence>
<comment type="subcellular location">
    <subcellularLocation>
        <location evidence="1 8">Cell membrane</location>
        <topology evidence="1 8">Multi-pass membrane protein</topology>
    </subcellularLocation>
</comment>
<dbReference type="InterPro" id="IPR051050">
    <property type="entry name" value="Lipid_II_flippase_MurJ/MviN"/>
</dbReference>
<feature type="transmembrane region" description="Helical" evidence="8">
    <location>
        <begin position="463"/>
        <end position="486"/>
    </location>
</feature>
<dbReference type="PRINTS" id="PR01806">
    <property type="entry name" value="VIRFACTRMVIN"/>
</dbReference>
<keyword evidence="8" id="KW-0961">Cell wall biogenesis/degradation</keyword>
<feature type="transmembrane region" description="Helical" evidence="8">
    <location>
        <begin position="335"/>
        <end position="353"/>
    </location>
</feature>
<dbReference type="NCBIfam" id="TIGR01695">
    <property type="entry name" value="murJ_mviN"/>
    <property type="match status" value="1"/>
</dbReference>
<dbReference type="Proteomes" id="UP001596122">
    <property type="component" value="Unassembled WGS sequence"/>
</dbReference>
<feature type="transmembrane region" description="Helical" evidence="8">
    <location>
        <begin position="88"/>
        <end position="111"/>
    </location>
</feature>
<dbReference type="InterPro" id="IPR004268">
    <property type="entry name" value="MurJ"/>
</dbReference>
<evidence type="ECO:0000256" key="8">
    <source>
        <dbReference type="HAMAP-Rule" id="MF_02078"/>
    </source>
</evidence>
<organism evidence="9 10">
    <name type="scientific">Aquipuribacter nitratireducens</name>
    <dbReference type="NCBI Taxonomy" id="650104"/>
    <lineage>
        <taxon>Bacteria</taxon>
        <taxon>Bacillati</taxon>
        <taxon>Actinomycetota</taxon>
        <taxon>Actinomycetes</taxon>
        <taxon>Micrococcales</taxon>
        <taxon>Intrasporangiaceae</taxon>
        <taxon>Aquipuribacter</taxon>
    </lineage>
</organism>
<feature type="transmembrane region" description="Helical" evidence="8">
    <location>
        <begin position="507"/>
        <end position="526"/>
    </location>
</feature>
<feature type="transmembrane region" description="Helical" evidence="8">
    <location>
        <begin position="208"/>
        <end position="232"/>
    </location>
</feature>
<keyword evidence="7 8" id="KW-0472">Membrane</keyword>
<evidence type="ECO:0000256" key="3">
    <source>
        <dbReference type="ARBA" id="ARBA00022692"/>
    </source>
</evidence>
<keyword evidence="6 8" id="KW-1133">Transmembrane helix</keyword>
<dbReference type="CDD" id="cd13123">
    <property type="entry name" value="MATE_MurJ_like"/>
    <property type="match status" value="1"/>
</dbReference>
<feature type="transmembrane region" description="Helical" evidence="8">
    <location>
        <begin position="407"/>
        <end position="430"/>
    </location>
</feature>
<evidence type="ECO:0000256" key="1">
    <source>
        <dbReference type="ARBA" id="ARBA00004651"/>
    </source>
</evidence>